<dbReference type="eggNOG" id="ENOG502R9PE">
    <property type="taxonomic scope" value="Eukaryota"/>
</dbReference>
<feature type="compositionally biased region" description="Acidic residues" evidence="4">
    <location>
        <begin position="708"/>
        <end position="726"/>
    </location>
</feature>
<dbReference type="PANTHER" id="PTHR45849">
    <property type="entry name" value="FACT COMPLEX SUBUNIT SSRP1"/>
    <property type="match status" value="1"/>
</dbReference>
<feature type="compositionally biased region" description="Gly residues" evidence="4">
    <location>
        <begin position="193"/>
        <end position="213"/>
    </location>
</feature>
<evidence type="ECO:0000259" key="5">
    <source>
        <dbReference type="SMART" id="SM01287"/>
    </source>
</evidence>
<feature type="region of interest" description="Disordered" evidence="4">
    <location>
        <begin position="99"/>
        <end position="137"/>
    </location>
</feature>
<comment type="similarity">
    <text evidence="1">Belongs to the RTT106 family.</text>
</comment>
<dbReference type="OrthoDB" id="75754at2759"/>
<dbReference type="GO" id="GO:0042393">
    <property type="term" value="F:histone binding"/>
    <property type="evidence" value="ECO:0007669"/>
    <property type="project" value="TreeGrafter"/>
</dbReference>
<dbReference type="Gene3D" id="2.30.29.120">
    <property type="match status" value="1"/>
</dbReference>
<accession>R1EAU4</accession>
<evidence type="ECO:0000256" key="4">
    <source>
        <dbReference type="SAM" id="MobiDB-lite"/>
    </source>
</evidence>
<feature type="compositionally biased region" description="Basic and acidic residues" evidence="4">
    <location>
        <begin position="308"/>
        <end position="317"/>
    </location>
</feature>
<dbReference type="InterPro" id="IPR013719">
    <property type="entry name" value="RTT106/SPT16-like_middle_dom"/>
</dbReference>
<comment type="subunit">
    <text evidence="3">Interacts with histones H3 and H4.</text>
</comment>
<dbReference type="SUPFAM" id="SSF50729">
    <property type="entry name" value="PH domain-like"/>
    <property type="match status" value="1"/>
</dbReference>
<dbReference type="Proteomes" id="UP000013521">
    <property type="component" value="Unassembled WGS sequence"/>
</dbReference>
<protein>
    <submittedName>
        <fullName evidence="6">Putative negative regulator of dna transposition protein</fullName>
    </submittedName>
</protein>
<dbReference type="KEGG" id="npa:UCRNP2_8738"/>
<evidence type="ECO:0000256" key="1">
    <source>
        <dbReference type="ARBA" id="ARBA00006159"/>
    </source>
</evidence>
<feature type="compositionally biased region" description="Polar residues" evidence="4">
    <location>
        <begin position="255"/>
        <end position="267"/>
    </location>
</feature>
<name>R1EAU4_BOTPV</name>
<feature type="compositionally biased region" description="Acidic residues" evidence="4">
    <location>
        <begin position="733"/>
        <end position="753"/>
    </location>
</feature>
<dbReference type="EMBL" id="KB916707">
    <property type="protein sequence ID" value="EOD44552.1"/>
    <property type="molecule type" value="Genomic_DNA"/>
</dbReference>
<organism evidence="6 7">
    <name type="scientific">Botryosphaeria parva (strain UCR-NP2)</name>
    <name type="common">Grapevine canker fungus</name>
    <name type="synonym">Neofusicoccum parvum</name>
    <dbReference type="NCBI Taxonomy" id="1287680"/>
    <lineage>
        <taxon>Eukaryota</taxon>
        <taxon>Fungi</taxon>
        <taxon>Dikarya</taxon>
        <taxon>Ascomycota</taxon>
        <taxon>Pezizomycotina</taxon>
        <taxon>Dothideomycetes</taxon>
        <taxon>Dothideomycetes incertae sedis</taxon>
        <taxon>Botryosphaeriales</taxon>
        <taxon>Botryosphaeriaceae</taxon>
        <taxon>Neofusicoccum</taxon>
    </lineage>
</organism>
<feature type="region of interest" description="Disordered" evidence="4">
    <location>
        <begin position="296"/>
        <end position="331"/>
    </location>
</feature>
<feature type="compositionally biased region" description="Polar residues" evidence="4">
    <location>
        <begin position="318"/>
        <end position="331"/>
    </location>
</feature>
<sequence length="773" mass="83416">MSDGYDSHELPAQFVDKDQAHAFRLELGASHREQVVASFDVRDAYARVRHQPFAVNKPMRQPGGSNFHRTTTDRDLDAEKQDRLHDGQLFRLNRQARGEVVQEPARRDYGHKSGAVFGGGPPDRKNERPLDPILNNPQNADAMAIAKALRFQGSYNDKGGRRCGRGAYTPPRHVAPNNMPANLAPSGTPSRGGSSGRSRGGYVPGSVGRNGPGRPGPLNPHADIHAYQGTPATKSYPNGTGYGEENLDIARAGNTPPTMNRTNTIFATSRRPPTQVGKLATPEEFMEAAKQKGLLGSRYAPGASADALDTKEKKNESKTSPNVKKATTTSLPEIEQAFADQPELKKRVYSAIGESPQHQPLFSSISSYILQLRQAPPPTNGAAAGEPAAKKRKIDGPEAQKATVGAVGSWANSAAGADFALPDVSFSIPQRKKLNLQLVAAASAGDSSGGGIRVCSGGGANVEFGIGFKDVEQVFCLPIPEKAKRQWNFIVIPKNNDGVNTAPEGSAVAEQIVWTFQEPTNKELEAGAEAGPEPMAERLNRFLAPFGKSVVFPTKDEFQSTIPQSHRKGELGFHVKAFRGSKEGFLFFTSVGIIFGFKKPLVYFSFGTVESISYTSVLQRTFNLNITTSPSGPEQKPQEIEFSMLDQADYTGIDQYIKHHGLNDASMAAQRKAQMYNVNGPGDGGAESADAAADDGETELEKAQRLLEDEEDEDEEDYDPGSEGDSEGSGSSSDEDDDDEDDEEDDEEGDEDGNIVQDELGSEAEDVQLTDEE</sequence>
<dbReference type="STRING" id="1287680.R1EAU4"/>
<evidence type="ECO:0000313" key="7">
    <source>
        <dbReference type="Proteomes" id="UP000013521"/>
    </source>
</evidence>
<dbReference type="HOGENOM" id="CLU_361685_0_0_1"/>
<gene>
    <name evidence="6" type="ORF">UCRNP2_8738</name>
</gene>
<reference evidence="7" key="1">
    <citation type="journal article" date="2013" name="Genome Announc.">
        <title>Draft genome sequence of Neofusicoccum parvum isolate UCR-NP2, a fungal vascular pathogen associated with grapevine cankers.</title>
        <authorList>
            <person name="Blanco-Ulate B."/>
            <person name="Rolshausen P."/>
            <person name="Cantu D."/>
        </authorList>
    </citation>
    <scope>NUCLEOTIDE SEQUENCE [LARGE SCALE GENOMIC DNA]</scope>
    <source>
        <strain evidence="7">UCR-NP2</strain>
    </source>
</reference>
<comment type="function">
    <text evidence="2">Histones H3 and H4 chaperone involved in the nucleosome formation and heterochromatin silencing. Required for the deposition of H3K56ac-carrying H3-H4 complex onto newly-replicated DNA. Plays a role in the transcriptional regulation of the cell-cycle dependent histone genes by creating a repressive structure at the core histone gene promoter.</text>
</comment>
<evidence type="ECO:0000256" key="2">
    <source>
        <dbReference type="ARBA" id="ARBA00037550"/>
    </source>
</evidence>
<dbReference type="InterPro" id="IPR050454">
    <property type="entry name" value="RTT106/SSRP1_HistChap/FACT"/>
</dbReference>
<dbReference type="InterPro" id="IPR011993">
    <property type="entry name" value="PH-like_dom_sf"/>
</dbReference>
<dbReference type="Gene3D" id="2.30.29.30">
    <property type="entry name" value="Pleckstrin-homology domain (PH domain)/Phosphotyrosine-binding domain (PTB)"/>
    <property type="match status" value="1"/>
</dbReference>
<evidence type="ECO:0000256" key="3">
    <source>
        <dbReference type="ARBA" id="ARBA00038654"/>
    </source>
</evidence>
<dbReference type="AlphaFoldDB" id="R1EAU4"/>
<dbReference type="PANTHER" id="PTHR45849:SF3">
    <property type="entry name" value="HISTONE CHAPERONE RTT106"/>
    <property type="match status" value="1"/>
</dbReference>
<dbReference type="Pfam" id="PF08512">
    <property type="entry name" value="Rttp106-like_middle"/>
    <property type="match status" value="1"/>
</dbReference>
<feature type="compositionally biased region" description="Acidic residues" evidence="4">
    <location>
        <begin position="760"/>
        <end position="773"/>
    </location>
</feature>
<dbReference type="GO" id="GO:0031491">
    <property type="term" value="F:nucleosome binding"/>
    <property type="evidence" value="ECO:0007669"/>
    <property type="project" value="TreeGrafter"/>
</dbReference>
<feature type="region of interest" description="Disordered" evidence="4">
    <location>
        <begin position="676"/>
        <end position="773"/>
    </location>
</feature>
<feature type="domain" description="Histone chaperone RTT106/FACT complex subunit SPT16-like middle" evidence="5">
    <location>
        <begin position="572"/>
        <end position="667"/>
    </location>
</feature>
<feature type="region of interest" description="Disordered" evidence="4">
    <location>
        <begin position="154"/>
        <end position="276"/>
    </location>
</feature>
<proteinExistence type="inferred from homology"/>
<dbReference type="SMART" id="SM01287">
    <property type="entry name" value="Rtt106"/>
    <property type="match status" value="1"/>
</dbReference>
<evidence type="ECO:0000313" key="6">
    <source>
        <dbReference type="EMBL" id="EOD44552.1"/>
    </source>
</evidence>